<name>A0A8H7A8K1_9EURO</name>
<dbReference type="OrthoDB" id="3927840at2759"/>
<gene>
    <name evidence="3" type="ORF">GJ744_005472</name>
</gene>
<dbReference type="EMBL" id="JAACFV010000237">
    <property type="protein sequence ID" value="KAF7502581.1"/>
    <property type="molecule type" value="Genomic_DNA"/>
</dbReference>
<dbReference type="Proteomes" id="UP000606974">
    <property type="component" value="Unassembled WGS sequence"/>
</dbReference>
<evidence type="ECO:0000256" key="1">
    <source>
        <dbReference type="SAM" id="SignalP"/>
    </source>
</evidence>
<feature type="domain" description="F-box" evidence="2">
    <location>
        <begin position="57"/>
        <end position="102"/>
    </location>
</feature>
<evidence type="ECO:0000313" key="4">
    <source>
        <dbReference type="Proteomes" id="UP000606974"/>
    </source>
</evidence>
<evidence type="ECO:0000259" key="2">
    <source>
        <dbReference type="PROSITE" id="PS50181"/>
    </source>
</evidence>
<reference evidence="3" key="1">
    <citation type="submission" date="2020-02" db="EMBL/GenBank/DDBJ databases">
        <authorList>
            <person name="Palmer J.M."/>
        </authorList>
    </citation>
    <scope>NUCLEOTIDE SEQUENCE</scope>
    <source>
        <strain evidence="3">EPUS1.4</strain>
        <tissue evidence="3">Thallus</tissue>
    </source>
</reference>
<comment type="caution">
    <text evidence="3">The sequence shown here is derived from an EMBL/GenBank/DDBJ whole genome shotgun (WGS) entry which is preliminary data.</text>
</comment>
<sequence length="387" mass="43983">MAFNQVFAPFAFWLLSLLTNTQLDYPLVKQMKRKLIFKKLTPQTQHAYLDLTNATSQLTLDTLPAELMQTVLSLISHKDSTSLCRSSKKLKNLVAPLLYRVVEFDTPQDQHIFGDFTRRIYTTPLFHTKSLTFRNHWFDEFKVGYKELVPADVGCLPIWNRGHEASGDNRLSDIIYAYNKLVRAALKAIPKQQLNTFRSYSLFPVNGKIIEILLSQQNESLQQLRLFRLSDAPNTSDCLPSMNLQAIECRSLEPDSWPVHENEELDGVIAFITNLIKTNSSTLRCLTIGHEAQIVRRNYSRRSPGFEDEGAVLQALVSMEMLLSLSSLTLVGLNVDPTRWDLFSRSVELSCLRKLTLEWCAGSAELVQQLAAAVTTNDQAERIQLSI</sequence>
<protein>
    <recommendedName>
        <fullName evidence="2">F-box domain-containing protein</fullName>
    </recommendedName>
</protein>
<dbReference type="InterPro" id="IPR001810">
    <property type="entry name" value="F-box_dom"/>
</dbReference>
<feature type="signal peptide" evidence="1">
    <location>
        <begin position="1"/>
        <end position="23"/>
    </location>
</feature>
<proteinExistence type="predicted"/>
<accession>A0A8H7A8K1</accession>
<dbReference type="AlphaFoldDB" id="A0A8H7A8K1"/>
<feature type="chain" id="PRO_5034093343" description="F-box domain-containing protein" evidence="1">
    <location>
        <begin position="24"/>
        <end position="387"/>
    </location>
</feature>
<keyword evidence="4" id="KW-1185">Reference proteome</keyword>
<keyword evidence="1" id="KW-0732">Signal</keyword>
<dbReference type="PROSITE" id="PS50181">
    <property type="entry name" value="FBOX"/>
    <property type="match status" value="1"/>
</dbReference>
<evidence type="ECO:0000313" key="3">
    <source>
        <dbReference type="EMBL" id="KAF7502581.1"/>
    </source>
</evidence>
<organism evidence="3 4">
    <name type="scientific">Endocarpon pusillum</name>
    <dbReference type="NCBI Taxonomy" id="364733"/>
    <lineage>
        <taxon>Eukaryota</taxon>
        <taxon>Fungi</taxon>
        <taxon>Dikarya</taxon>
        <taxon>Ascomycota</taxon>
        <taxon>Pezizomycotina</taxon>
        <taxon>Eurotiomycetes</taxon>
        <taxon>Chaetothyriomycetidae</taxon>
        <taxon>Verrucariales</taxon>
        <taxon>Verrucariaceae</taxon>
        <taxon>Endocarpon</taxon>
    </lineage>
</organism>